<dbReference type="Proteomes" id="UP001157938">
    <property type="component" value="Unassembled WGS sequence"/>
</dbReference>
<dbReference type="SUPFAM" id="SSF55620">
    <property type="entry name" value="Tetrahydrobiopterin biosynthesis enzymes-like"/>
    <property type="match status" value="1"/>
</dbReference>
<evidence type="ECO:0000256" key="5">
    <source>
        <dbReference type="ARBA" id="ARBA00022723"/>
    </source>
</evidence>
<dbReference type="EC" id="4.2.3.12" evidence="4"/>
<organism evidence="10 11">
    <name type="scientific">Peronospora farinosa</name>
    <dbReference type="NCBI Taxonomy" id="134698"/>
    <lineage>
        <taxon>Eukaryota</taxon>
        <taxon>Sar</taxon>
        <taxon>Stramenopiles</taxon>
        <taxon>Oomycota</taxon>
        <taxon>Peronosporomycetes</taxon>
        <taxon>Peronosporales</taxon>
        <taxon>Peronosporaceae</taxon>
        <taxon>Peronospora</taxon>
    </lineage>
</organism>
<dbReference type="Pfam" id="PF01242">
    <property type="entry name" value="PTPS"/>
    <property type="match status" value="1"/>
</dbReference>
<comment type="pathway">
    <text evidence="2">Cofactor biosynthesis; tetrahydrobiopterin biosynthesis; tetrahydrobiopterin from 7,8-dihydroneopterin triphosphate: step 1/3.</text>
</comment>
<gene>
    <name evidence="10" type="ORF">PFR001_LOCUS8979</name>
</gene>
<reference evidence="10 11" key="1">
    <citation type="submission" date="2021-11" db="EMBL/GenBank/DDBJ databases">
        <authorList>
            <person name="Islam A."/>
            <person name="Islam S."/>
            <person name="Flora M.S."/>
            <person name="Rahman M."/>
            <person name="Ziaur R.M."/>
            <person name="Epstein J.H."/>
            <person name="Hassan M."/>
            <person name="Klassen M."/>
            <person name="Woodard K."/>
            <person name="Webb A."/>
            <person name="Webby R.J."/>
            <person name="El Zowalaty M.E."/>
        </authorList>
    </citation>
    <scope>NUCLEOTIDE SEQUENCE [LARGE SCALE GENOMIC DNA]</scope>
    <source>
        <strain evidence="10">Pf1</strain>
    </source>
</reference>
<dbReference type="InterPro" id="IPR038418">
    <property type="entry name" value="6-PTP_synth/QueD_sf"/>
</dbReference>
<protein>
    <recommendedName>
        <fullName evidence="4">6-pyruvoyltetrahydropterin synthase</fullName>
        <ecNumber evidence="4">4.2.3.12</ecNumber>
    </recommendedName>
</protein>
<dbReference type="PANTHER" id="PTHR12589:SF7">
    <property type="entry name" value="6-PYRUVOYL TETRAHYDROBIOPTERIN SYNTHASE"/>
    <property type="match status" value="1"/>
</dbReference>
<evidence type="ECO:0000313" key="10">
    <source>
        <dbReference type="EMBL" id="CAH0493881.1"/>
    </source>
</evidence>
<evidence type="ECO:0000256" key="2">
    <source>
        <dbReference type="ARBA" id="ARBA00005126"/>
    </source>
</evidence>
<keyword evidence="8" id="KW-0456">Lyase</keyword>
<dbReference type="EMBL" id="CAKLBC010001856">
    <property type="protein sequence ID" value="CAH0493881.1"/>
    <property type="molecule type" value="Genomic_DNA"/>
</dbReference>
<dbReference type="Gene3D" id="3.30.479.10">
    <property type="entry name" value="6-pyruvoyl tetrahydropterin synthase/QueD"/>
    <property type="match status" value="1"/>
</dbReference>
<evidence type="ECO:0000256" key="6">
    <source>
        <dbReference type="ARBA" id="ARBA00022833"/>
    </source>
</evidence>
<keyword evidence="7" id="KW-0783">Tetrahydrobiopterin biosynthesis</keyword>
<sequence length="330" mass="36589">MLSVDEDEQKKFTEEEISTISTTPESKRRKSNQEGTGPMGKELTLEQKAIVKMYVTRGISEGIVKCCYCDKEISSRNVDRWASHLRGCAKTPEDVKVQIQPFRSNSSTTSGSSTSDQFVSQSVKPEVQQTTAADIAVVPAVSTAPTNVIVVAPSRMPSTRNSMGSGYNEVFKVHVSKDYMKFNAAHFIAYKGFREKLHGHNYRLAVTITGQIGPDGYVVDFGEIKKISRVICKDLNESFLVPMNSDALKITFDSTNVHIITEDMAEFSFPKSDCSLLPIMHSSAEELAIYISNQLVDAFTLVALLERGVCKIEVSISEAHQQFASYERTI</sequence>
<dbReference type="InterPro" id="IPR007115">
    <property type="entry name" value="6-PTP_synth/QueD"/>
</dbReference>
<name>A0ABN8CL32_9STRA</name>
<evidence type="ECO:0000256" key="7">
    <source>
        <dbReference type="ARBA" id="ARBA00023007"/>
    </source>
</evidence>
<evidence type="ECO:0000313" key="11">
    <source>
        <dbReference type="Proteomes" id="UP001157938"/>
    </source>
</evidence>
<evidence type="ECO:0000256" key="4">
    <source>
        <dbReference type="ARBA" id="ARBA00013100"/>
    </source>
</evidence>
<feature type="region of interest" description="Disordered" evidence="9">
    <location>
        <begin position="99"/>
        <end position="122"/>
    </location>
</feature>
<evidence type="ECO:0000256" key="9">
    <source>
        <dbReference type="SAM" id="MobiDB-lite"/>
    </source>
</evidence>
<comment type="caution">
    <text evidence="10">The sequence shown here is derived from an EMBL/GenBank/DDBJ whole genome shotgun (WGS) entry which is preliminary data.</text>
</comment>
<keyword evidence="6" id="KW-0862">Zinc</keyword>
<keyword evidence="11" id="KW-1185">Reference proteome</keyword>
<accession>A0ABN8CL32</accession>
<evidence type="ECO:0000256" key="1">
    <source>
        <dbReference type="ARBA" id="ARBA00001947"/>
    </source>
</evidence>
<keyword evidence="5" id="KW-0479">Metal-binding</keyword>
<comment type="cofactor">
    <cofactor evidence="1">
        <name>Zn(2+)</name>
        <dbReference type="ChEBI" id="CHEBI:29105"/>
    </cofactor>
</comment>
<dbReference type="PANTHER" id="PTHR12589">
    <property type="entry name" value="PYRUVOYL TETRAHYDROBIOPTERIN SYNTHASE"/>
    <property type="match status" value="1"/>
</dbReference>
<evidence type="ECO:0000256" key="8">
    <source>
        <dbReference type="ARBA" id="ARBA00023239"/>
    </source>
</evidence>
<proteinExistence type="inferred from homology"/>
<evidence type="ECO:0000256" key="3">
    <source>
        <dbReference type="ARBA" id="ARBA00009164"/>
    </source>
</evidence>
<feature type="region of interest" description="Disordered" evidence="9">
    <location>
        <begin position="1"/>
        <end position="42"/>
    </location>
</feature>
<feature type="compositionally biased region" description="Low complexity" evidence="9">
    <location>
        <begin position="104"/>
        <end position="115"/>
    </location>
</feature>
<comment type="similarity">
    <text evidence="3">Belongs to the PTPS family.</text>
</comment>